<dbReference type="Proteomes" id="UP000799324">
    <property type="component" value="Unassembled WGS sequence"/>
</dbReference>
<gene>
    <name evidence="3" type="ORF">K491DRAFT_735839</name>
</gene>
<comment type="similarity">
    <text evidence="1">Belongs to the ustYa family.</text>
</comment>
<dbReference type="PANTHER" id="PTHR33365">
    <property type="entry name" value="YALI0B05434P"/>
    <property type="match status" value="1"/>
</dbReference>
<dbReference type="AlphaFoldDB" id="A0A6A6SPU6"/>
<evidence type="ECO:0000256" key="1">
    <source>
        <dbReference type="ARBA" id="ARBA00035112"/>
    </source>
</evidence>
<dbReference type="InterPro" id="IPR021765">
    <property type="entry name" value="UstYa-like"/>
</dbReference>
<dbReference type="GO" id="GO:0043386">
    <property type="term" value="P:mycotoxin biosynthetic process"/>
    <property type="evidence" value="ECO:0007669"/>
    <property type="project" value="InterPro"/>
</dbReference>
<proteinExistence type="inferred from homology"/>
<dbReference type="EMBL" id="MU004512">
    <property type="protein sequence ID" value="KAF2648991.1"/>
    <property type="molecule type" value="Genomic_DNA"/>
</dbReference>
<keyword evidence="4" id="KW-1185">Reference proteome</keyword>
<reference evidence="3" key="1">
    <citation type="journal article" date="2020" name="Stud. Mycol.">
        <title>101 Dothideomycetes genomes: a test case for predicting lifestyles and emergence of pathogens.</title>
        <authorList>
            <person name="Haridas S."/>
            <person name="Albert R."/>
            <person name="Binder M."/>
            <person name="Bloem J."/>
            <person name="Labutti K."/>
            <person name="Salamov A."/>
            <person name="Andreopoulos B."/>
            <person name="Baker S."/>
            <person name="Barry K."/>
            <person name="Bills G."/>
            <person name="Bluhm B."/>
            <person name="Cannon C."/>
            <person name="Castanera R."/>
            <person name="Culley D."/>
            <person name="Daum C."/>
            <person name="Ezra D."/>
            <person name="Gonzalez J."/>
            <person name="Henrissat B."/>
            <person name="Kuo A."/>
            <person name="Liang C."/>
            <person name="Lipzen A."/>
            <person name="Lutzoni F."/>
            <person name="Magnuson J."/>
            <person name="Mondo S."/>
            <person name="Nolan M."/>
            <person name="Ohm R."/>
            <person name="Pangilinan J."/>
            <person name="Park H.-J."/>
            <person name="Ramirez L."/>
            <person name="Alfaro M."/>
            <person name="Sun H."/>
            <person name="Tritt A."/>
            <person name="Yoshinaga Y."/>
            <person name="Zwiers L.-H."/>
            <person name="Turgeon B."/>
            <person name="Goodwin S."/>
            <person name="Spatafora J."/>
            <person name="Crous P."/>
            <person name="Grigoriev I."/>
        </authorList>
    </citation>
    <scope>NUCLEOTIDE SEQUENCE</scope>
    <source>
        <strain evidence="3">CBS 122681</strain>
    </source>
</reference>
<evidence type="ECO:0000256" key="2">
    <source>
        <dbReference type="SAM" id="MobiDB-lite"/>
    </source>
</evidence>
<feature type="compositionally biased region" description="Basic and acidic residues" evidence="2">
    <location>
        <begin position="196"/>
        <end position="205"/>
    </location>
</feature>
<dbReference type="Pfam" id="PF11807">
    <property type="entry name" value="UstYa"/>
    <property type="match status" value="1"/>
</dbReference>
<name>A0A6A6SPU6_9PLEO</name>
<feature type="region of interest" description="Disordered" evidence="2">
    <location>
        <begin position="185"/>
        <end position="205"/>
    </location>
</feature>
<dbReference type="OrthoDB" id="3687641at2759"/>
<accession>A0A6A6SPU6</accession>
<dbReference type="PANTHER" id="PTHR33365:SF7">
    <property type="entry name" value="TAT PATHWAY SIGNAL SEQUENCE"/>
    <property type="match status" value="1"/>
</dbReference>
<evidence type="ECO:0000313" key="3">
    <source>
        <dbReference type="EMBL" id="KAF2648991.1"/>
    </source>
</evidence>
<evidence type="ECO:0000313" key="4">
    <source>
        <dbReference type="Proteomes" id="UP000799324"/>
    </source>
</evidence>
<sequence>MDKQYELRKEYASDHAVSEYSGLPNENNTQGWNDLIKTTWFVASKEMLAMTGESIDNSVMLADGGYLAGLGVYHDIHCLRRLRLYLHADYYYEELTEANLKYLREHLGHCIEALRKPVMCTVDTSIYTFTWDNATERRPNPKSNQHRKCLNWESLQEWLSSTGKKVPLNPMLVRPTGVKDRILMRSLSSSTQEDTPEPKGRRDPR</sequence>
<protein>
    <submittedName>
        <fullName evidence="3">Uncharacterized protein</fullName>
    </submittedName>
</protein>
<organism evidence="3 4">
    <name type="scientific">Lophiostoma macrostomum CBS 122681</name>
    <dbReference type="NCBI Taxonomy" id="1314788"/>
    <lineage>
        <taxon>Eukaryota</taxon>
        <taxon>Fungi</taxon>
        <taxon>Dikarya</taxon>
        <taxon>Ascomycota</taxon>
        <taxon>Pezizomycotina</taxon>
        <taxon>Dothideomycetes</taxon>
        <taxon>Pleosporomycetidae</taxon>
        <taxon>Pleosporales</taxon>
        <taxon>Lophiostomataceae</taxon>
        <taxon>Lophiostoma</taxon>
    </lineage>
</organism>